<dbReference type="InterPro" id="IPR013785">
    <property type="entry name" value="Aldolase_TIM"/>
</dbReference>
<evidence type="ECO:0000313" key="1">
    <source>
        <dbReference type="EMBL" id="EGO62185.1"/>
    </source>
</evidence>
<dbReference type="Proteomes" id="UP000003240">
    <property type="component" value="Unassembled WGS sequence"/>
</dbReference>
<dbReference type="SUPFAM" id="SSF110391">
    <property type="entry name" value="GlpP-like"/>
    <property type="match status" value="1"/>
</dbReference>
<dbReference type="Pfam" id="PF04309">
    <property type="entry name" value="G3P_antiterm"/>
    <property type="match status" value="1"/>
</dbReference>
<dbReference type="eggNOG" id="COG1954">
    <property type="taxonomic scope" value="Bacteria"/>
</dbReference>
<dbReference type="Gene3D" id="3.20.20.70">
    <property type="entry name" value="Aldolase class I"/>
    <property type="match status" value="1"/>
</dbReference>
<dbReference type="PANTHER" id="PTHR35787:SF1">
    <property type="entry name" value="GLYCEROL UPTAKE OPERON ANTITERMINATOR REGULATORY PROTEIN"/>
    <property type="match status" value="1"/>
</dbReference>
<proteinExistence type="predicted"/>
<protein>
    <submittedName>
        <fullName evidence="1">Glycerol-3-phosphate responsive antiterminator</fullName>
    </submittedName>
</protein>
<organism evidence="1 2">
    <name type="scientific">Acetonema longum DSM 6540</name>
    <dbReference type="NCBI Taxonomy" id="1009370"/>
    <lineage>
        <taxon>Bacteria</taxon>
        <taxon>Bacillati</taxon>
        <taxon>Bacillota</taxon>
        <taxon>Negativicutes</taxon>
        <taxon>Acetonemataceae</taxon>
        <taxon>Acetonema</taxon>
    </lineage>
</organism>
<name>F7NP62_9FIRM</name>
<dbReference type="STRING" id="1009370.ALO_19527"/>
<keyword evidence="2" id="KW-1185">Reference proteome</keyword>
<dbReference type="PIRSF" id="PIRSF016897">
    <property type="entry name" value="GlpP"/>
    <property type="match status" value="1"/>
</dbReference>
<sequence length="194" mass="21325">MQGQYILRMLSGDKTVIPAVRTKDDFRYALQNTSSPSIILLFGDINLLPELLARSEEYKKLLLIHLDLLEGVGKDRAGIKMLARMGVKGIITTKSHLAKHARAEGMLVIQRMFVMDSEALRTGVHVLQQFKPDAIEVLPASVPAEVISDLVKATNLPVLGGGLLTTEADVRAALKNGLCAVSTSRRELWNNILR</sequence>
<dbReference type="PANTHER" id="PTHR35787">
    <property type="entry name" value="GLYCEROL UPTAKE OPERON ANTITERMINATOR REGULATORY PROTEIN"/>
    <property type="match status" value="1"/>
</dbReference>
<accession>F7NP62</accession>
<dbReference type="OrthoDB" id="9799580at2"/>
<dbReference type="InterPro" id="IPR006699">
    <property type="entry name" value="GlpP"/>
</dbReference>
<comment type="caution">
    <text evidence="1">The sequence shown here is derived from an EMBL/GenBank/DDBJ whole genome shotgun (WGS) entry which is preliminary data.</text>
</comment>
<reference evidence="1 2" key="1">
    <citation type="journal article" date="2011" name="EMBO J.">
        <title>Structural diversity of bacterial flagellar motors.</title>
        <authorList>
            <person name="Chen S."/>
            <person name="Beeby M."/>
            <person name="Murphy G.E."/>
            <person name="Leadbetter J.R."/>
            <person name="Hendrixson D.R."/>
            <person name="Briegel A."/>
            <person name="Li Z."/>
            <person name="Shi J."/>
            <person name="Tocheva E.I."/>
            <person name="Muller A."/>
            <person name="Dobro M.J."/>
            <person name="Jensen G.J."/>
        </authorList>
    </citation>
    <scope>NUCLEOTIDE SEQUENCE [LARGE SCALE GENOMIC DNA]</scope>
    <source>
        <strain evidence="1 2">DSM 6540</strain>
    </source>
</reference>
<evidence type="ECO:0000313" key="2">
    <source>
        <dbReference type="Proteomes" id="UP000003240"/>
    </source>
</evidence>
<dbReference type="AlphaFoldDB" id="F7NP62"/>
<dbReference type="RefSeq" id="WP_004099147.1">
    <property type="nucleotide sequence ID" value="NZ_AFGF01000240.1"/>
</dbReference>
<dbReference type="EMBL" id="AFGF01000240">
    <property type="protein sequence ID" value="EGO62185.1"/>
    <property type="molecule type" value="Genomic_DNA"/>
</dbReference>
<gene>
    <name evidence="1" type="ORF">ALO_19527</name>
</gene>
<dbReference type="GO" id="GO:0006355">
    <property type="term" value="P:regulation of DNA-templated transcription"/>
    <property type="evidence" value="ECO:0007669"/>
    <property type="project" value="InterPro"/>
</dbReference>
<dbReference type="GO" id="GO:0006071">
    <property type="term" value="P:glycerol metabolic process"/>
    <property type="evidence" value="ECO:0007669"/>
    <property type="project" value="InterPro"/>
</dbReference>